<dbReference type="PANTHER" id="PTHR12854:SF7">
    <property type="entry name" value="ATAXIN-2 HOMOLOG"/>
    <property type="match status" value="1"/>
</dbReference>
<dbReference type="InterPro" id="IPR009604">
    <property type="entry name" value="LsmAD_domain"/>
</dbReference>
<sequence length="616" mass="67931">MNMQPVVQTRSSANGFGRRRTGRETGIKLQSAKTNSSRLTSVGQKGDSEIPSRDRLVYITACLIGHQVEVQMLDGSVFSGILHATDTVQDFGIVLKMARLIKDSSHGPKSNSQSLSKPSSKTFIIPSKELVQITAKDVPVTSEGFKYDLQQEAQLDLMTDSCISQSRQVEVGRELERWVPDSDAPECPELDNIFDEHWNRGWDQFEANETLFGVKSTFNEELYTTKLERGSQTRELEREALRIAREIEGEETRDLHLAEERGHQLHGHLEIDEETRFSSVFRGVDDSGYDDCEEILLDSCNDETFQGISNSVTRKSFIGISSNESDNGAQCLSRTSTMDEAQSSLSSTSRDVYWTGIDDQAKQLSADHVPITEERRAHEIQPSGQEGTSSFDEDNVKQMLAEEGEKLKPEDLKPFQKLKIDSSSKCGLPSDVSALHVSAESEKINSSAKSEGAVPSKTQGIKSASCAWPSADAGGTASLTTGTELSRSSSVSSLSSEKSTLNPYAKEFKLNPNAKSFVPSPTPLRPASPVSDGSLYYPANVAAVPHMQGMTVGIGIAPPFTGYQPYIYNQQVTPAPQPYYHPNGPQYGQQMLLGHPRQVMYMPNYPHEMPHKGRDF</sequence>
<reference evidence="3" key="1">
    <citation type="journal article" date="2007" name="Plant Cell Rep.">
        <title>Gene expression in opening and senescing petals of morning glory (Ipomoea nil) flowers.</title>
        <authorList>
            <person name="Yamada T."/>
            <person name="Ichimura K."/>
            <person name="Kanekatsu M."/>
            <person name="van Doorn W.G."/>
        </authorList>
    </citation>
    <scope>NUCLEOTIDE SEQUENCE</scope>
    <source>
        <tissue evidence="3">Petal</tissue>
    </source>
</reference>
<dbReference type="InterPro" id="IPR045117">
    <property type="entry name" value="ATXN2-like"/>
</dbReference>
<organism evidence="3">
    <name type="scientific">Ipomoea nil</name>
    <name type="common">Japanese morning glory</name>
    <name type="synonym">Pharbitis nil</name>
    <dbReference type="NCBI Taxonomy" id="35883"/>
    <lineage>
        <taxon>Eukaryota</taxon>
        <taxon>Viridiplantae</taxon>
        <taxon>Streptophyta</taxon>
        <taxon>Embryophyta</taxon>
        <taxon>Tracheophyta</taxon>
        <taxon>Spermatophyta</taxon>
        <taxon>Magnoliopsida</taxon>
        <taxon>eudicotyledons</taxon>
        <taxon>Gunneridae</taxon>
        <taxon>Pentapetalae</taxon>
        <taxon>asterids</taxon>
        <taxon>lamiids</taxon>
        <taxon>Solanales</taxon>
        <taxon>Convolvulaceae</taxon>
        <taxon>Ipomoeeae</taxon>
        <taxon>Ipomoea</taxon>
    </lineage>
</organism>
<feature type="region of interest" description="Disordered" evidence="1">
    <location>
        <begin position="374"/>
        <end position="393"/>
    </location>
</feature>
<dbReference type="GO" id="GO:0010494">
    <property type="term" value="C:cytoplasmic stress granule"/>
    <property type="evidence" value="ECO:0007669"/>
    <property type="project" value="TreeGrafter"/>
</dbReference>
<dbReference type="AlphaFoldDB" id="A2PZE4"/>
<feature type="compositionally biased region" description="Polar residues" evidence="1">
    <location>
        <begin position="1"/>
        <end position="14"/>
    </location>
</feature>
<dbReference type="Pfam" id="PF14438">
    <property type="entry name" value="SM-ATX"/>
    <property type="match status" value="1"/>
</dbReference>
<accession>A2PZE4</accession>
<gene>
    <name evidence="3" type="primary">In25</name>
</gene>
<feature type="compositionally biased region" description="Polar residues" evidence="1">
    <location>
        <begin position="31"/>
        <end position="43"/>
    </location>
</feature>
<dbReference type="OrthoDB" id="2275718at2759"/>
<dbReference type="InterPro" id="IPR025852">
    <property type="entry name" value="SM_dom_ATX"/>
</dbReference>
<evidence type="ECO:0000256" key="1">
    <source>
        <dbReference type="SAM" id="MobiDB-lite"/>
    </source>
</evidence>
<dbReference type="Pfam" id="PF06741">
    <property type="entry name" value="LsmAD"/>
    <property type="match status" value="1"/>
</dbReference>
<feature type="domain" description="LsmAD" evidence="2">
    <location>
        <begin position="212"/>
        <end position="283"/>
    </location>
</feature>
<evidence type="ECO:0000259" key="2">
    <source>
        <dbReference type="SMART" id="SM01272"/>
    </source>
</evidence>
<dbReference type="GO" id="GO:0003729">
    <property type="term" value="F:mRNA binding"/>
    <property type="evidence" value="ECO:0007669"/>
    <property type="project" value="TreeGrafter"/>
</dbReference>
<feature type="region of interest" description="Disordered" evidence="1">
    <location>
        <begin position="324"/>
        <end position="348"/>
    </location>
</feature>
<name>A2PZE4_IPONI</name>
<dbReference type="KEGG" id="ini:109192574"/>
<proteinExistence type="evidence at transcript level"/>
<evidence type="ECO:0000313" key="3">
    <source>
        <dbReference type="EMBL" id="BAF46306.1"/>
    </source>
</evidence>
<dbReference type="GeneID" id="109192574"/>
<dbReference type="SMART" id="SM01272">
    <property type="entry name" value="LsmAD"/>
    <property type="match status" value="1"/>
</dbReference>
<dbReference type="PANTHER" id="PTHR12854">
    <property type="entry name" value="ATAXIN 2-RELATED"/>
    <property type="match status" value="1"/>
</dbReference>
<protein>
    <submittedName>
        <fullName evidence="3">Ataxin-2 related protein</fullName>
    </submittedName>
</protein>
<dbReference type="EMBL" id="AB267824">
    <property type="protein sequence ID" value="BAF46306.1"/>
    <property type="molecule type" value="mRNA"/>
</dbReference>
<feature type="region of interest" description="Disordered" evidence="1">
    <location>
        <begin position="1"/>
        <end position="47"/>
    </location>
</feature>
<dbReference type="GO" id="GO:0034063">
    <property type="term" value="P:stress granule assembly"/>
    <property type="evidence" value="ECO:0007669"/>
    <property type="project" value="TreeGrafter"/>
</dbReference>